<accession>A0A895XMB7</accession>
<name>A0A895XMB7_9ACTN</name>
<evidence type="ECO:0000313" key="3">
    <source>
        <dbReference type="Proteomes" id="UP000662939"/>
    </source>
</evidence>
<feature type="transmembrane region" description="Helical" evidence="1">
    <location>
        <begin position="17"/>
        <end position="35"/>
    </location>
</feature>
<proteinExistence type="predicted"/>
<gene>
    <name evidence="2" type="ORF">JQS30_07965</name>
</gene>
<dbReference type="Proteomes" id="UP000662939">
    <property type="component" value="Chromosome"/>
</dbReference>
<dbReference type="AlphaFoldDB" id="A0A895XMB7"/>
<protein>
    <submittedName>
        <fullName evidence="2">Uncharacterized protein</fullName>
    </submittedName>
</protein>
<dbReference type="EMBL" id="CP070496">
    <property type="protein sequence ID" value="QSB06811.1"/>
    <property type="molecule type" value="Genomic_DNA"/>
</dbReference>
<keyword evidence="3" id="KW-1185">Reference proteome</keyword>
<organism evidence="2 3">
    <name type="scientific">Natronoglycomyces albus</name>
    <dbReference type="NCBI Taxonomy" id="2811108"/>
    <lineage>
        <taxon>Bacteria</taxon>
        <taxon>Bacillati</taxon>
        <taxon>Actinomycetota</taxon>
        <taxon>Actinomycetes</taxon>
        <taxon>Glycomycetales</taxon>
        <taxon>Glycomycetaceae</taxon>
        <taxon>Natronoglycomyces</taxon>
    </lineage>
</organism>
<sequence>MSATPDATSKDRSSRRWGWTLAAIIALALAGFVFYEYHQFNQLTLHEVAQNECLMERAWQRLDAQTESVEDTFLFRDYLACKYTP</sequence>
<keyword evidence="1" id="KW-0472">Membrane</keyword>
<dbReference type="KEGG" id="nav:JQS30_07965"/>
<dbReference type="RefSeq" id="WP_213172818.1">
    <property type="nucleotide sequence ID" value="NZ_CP070496.1"/>
</dbReference>
<evidence type="ECO:0000313" key="2">
    <source>
        <dbReference type="EMBL" id="QSB06811.1"/>
    </source>
</evidence>
<keyword evidence="1" id="KW-0812">Transmembrane</keyword>
<evidence type="ECO:0000256" key="1">
    <source>
        <dbReference type="SAM" id="Phobius"/>
    </source>
</evidence>
<reference evidence="2" key="1">
    <citation type="submission" date="2021-02" db="EMBL/GenBank/DDBJ databases">
        <title>Natronoglycomyces albus gen. nov., sp. nov, a haloalkaliphilic actinobacterium from a soda solonchak soil.</title>
        <authorList>
            <person name="Sorokin D.Y."/>
            <person name="Khijniak T.V."/>
            <person name="Zakharycheva A.P."/>
            <person name="Boueva O.V."/>
            <person name="Ariskina E.V."/>
            <person name="Hahnke R.L."/>
            <person name="Bunk B."/>
            <person name="Sproer C."/>
            <person name="Schumann P."/>
            <person name="Evtushenko L.I."/>
            <person name="Kublanov I.V."/>
        </authorList>
    </citation>
    <scope>NUCLEOTIDE SEQUENCE</scope>
    <source>
        <strain evidence="2">DSM 106290</strain>
    </source>
</reference>
<keyword evidence="1" id="KW-1133">Transmembrane helix</keyword>